<dbReference type="OrthoDB" id="5650697at2"/>
<evidence type="ECO:0000313" key="3">
    <source>
        <dbReference type="EMBL" id="KTD53809.1"/>
    </source>
</evidence>
<protein>
    <submittedName>
        <fullName evidence="3">Transposase IS66 family protein</fullName>
    </submittedName>
</protein>
<evidence type="ECO:0000313" key="4">
    <source>
        <dbReference type="Proteomes" id="UP000054703"/>
    </source>
</evidence>
<feature type="transmembrane region" description="Helical" evidence="1">
    <location>
        <begin position="128"/>
        <end position="146"/>
    </location>
</feature>
<proteinExistence type="predicted"/>
<keyword evidence="1" id="KW-1133">Transmembrane helix</keyword>
<dbReference type="PATRIC" id="fig|45074.5.peg.3735"/>
<gene>
    <name evidence="3" type="ORF">Lsan_3473</name>
</gene>
<feature type="domain" description="Transposase IS66 central" evidence="2">
    <location>
        <begin position="9"/>
        <end position="122"/>
    </location>
</feature>
<sequence>MSTQDATECSRGENIAKELIGDFREHIYVTDRYSAYDFLPDKNRQVCWAHLKSDFQKISERPGVPGGIGRKLLKTYECLFTFWKTEYAQACSHLKKPRKRLHYFKAKLLRHLRQATRCPIKQLEHAPIFWSRWIVYGAFLISLMFLQRITMLSVNSDLWSFLRN</sequence>
<keyword evidence="1" id="KW-0472">Membrane</keyword>
<organism evidence="3 4">
    <name type="scientific">Legionella santicrucis</name>
    <dbReference type="NCBI Taxonomy" id="45074"/>
    <lineage>
        <taxon>Bacteria</taxon>
        <taxon>Pseudomonadati</taxon>
        <taxon>Pseudomonadota</taxon>
        <taxon>Gammaproteobacteria</taxon>
        <taxon>Legionellales</taxon>
        <taxon>Legionellaceae</taxon>
        <taxon>Legionella</taxon>
    </lineage>
</organism>
<evidence type="ECO:0000256" key="1">
    <source>
        <dbReference type="SAM" id="Phobius"/>
    </source>
</evidence>
<reference evidence="3 4" key="1">
    <citation type="submission" date="2015-11" db="EMBL/GenBank/DDBJ databases">
        <title>Genomic analysis of 38 Legionella species identifies large and diverse effector repertoires.</title>
        <authorList>
            <person name="Burstein D."/>
            <person name="Amaro F."/>
            <person name="Zusman T."/>
            <person name="Lifshitz Z."/>
            <person name="Cohen O."/>
            <person name="Gilbert J.A."/>
            <person name="Pupko T."/>
            <person name="Shuman H.A."/>
            <person name="Segal G."/>
        </authorList>
    </citation>
    <scope>NUCLEOTIDE SEQUENCE [LARGE SCALE GENOMIC DNA]</scope>
    <source>
        <strain evidence="3 4">SC-63-C7</strain>
    </source>
</reference>
<dbReference type="Proteomes" id="UP000054703">
    <property type="component" value="Unassembled WGS sequence"/>
</dbReference>
<dbReference type="Pfam" id="PF03050">
    <property type="entry name" value="DDE_Tnp_IS66"/>
    <property type="match status" value="1"/>
</dbReference>
<dbReference type="EMBL" id="LNYU01000090">
    <property type="protein sequence ID" value="KTD53809.1"/>
    <property type="molecule type" value="Genomic_DNA"/>
</dbReference>
<keyword evidence="4" id="KW-1185">Reference proteome</keyword>
<comment type="caution">
    <text evidence="3">The sequence shown here is derived from an EMBL/GenBank/DDBJ whole genome shotgun (WGS) entry which is preliminary data.</text>
</comment>
<dbReference type="InterPro" id="IPR004291">
    <property type="entry name" value="Transposase_IS66_central"/>
</dbReference>
<evidence type="ECO:0000259" key="2">
    <source>
        <dbReference type="Pfam" id="PF03050"/>
    </source>
</evidence>
<dbReference type="AlphaFoldDB" id="A0A0W0YA52"/>
<accession>A0A0W0YA52</accession>
<name>A0A0W0YA52_9GAMM</name>
<keyword evidence="1" id="KW-0812">Transmembrane</keyword>